<accession>S0FLR7</accession>
<dbReference type="InterPro" id="IPR050155">
    <property type="entry name" value="HAD-like_hydrolase_sf"/>
</dbReference>
<dbReference type="STRING" id="1195236.CTER_4972"/>
<dbReference type="NCBIfam" id="TIGR01509">
    <property type="entry name" value="HAD-SF-IA-v3"/>
    <property type="match status" value="1"/>
</dbReference>
<comment type="caution">
    <text evidence="1">The sequence shown here is derived from an EMBL/GenBank/DDBJ whole genome shotgun (WGS) entry which is preliminary data.</text>
</comment>
<dbReference type="FunFam" id="3.40.50.1000:FF:000022">
    <property type="entry name" value="Phosphoglycolate phosphatase"/>
    <property type="match status" value="1"/>
</dbReference>
<dbReference type="Pfam" id="PF13419">
    <property type="entry name" value="HAD_2"/>
    <property type="match status" value="1"/>
</dbReference>
<dbReference type="GO" id="GO:0005829">
    <property type="term" value="C:cytosol"/>
    <property type="evidence" value="ECO:0007669"/>
    <property type="project" value="TreeGrafter"/>
</dbReference>
<dbReference type="Gene3D" id="1.10.150.240">
    <property type="entry name" value="Putative phosphatase, domain 2"/>
    <property type="match status" value="1"/>
</dbReference>
<dbReference type="InterPro" id="IPR023214">
    <property type="entry name" value="HAD_sf"/>
</dbReference>
<dbReference type="eggNOG" id="COG0546">
    <property type="taxonomic scope" value="Bacteria"/>
</dbReference>
<dbReference type="SFLD" id="SFLDG01135">
    <property type="entry name" value="C1.5.6:_HAD__Beta-PGM__Phospha"/>
    <property type="match status" value="1"/>
</dbReference>
<gene>
    <name evidence="1" type="ORF">CTER_4972</name>
</gene>
<reference evidence="1 2" key="1">
    <citation type="journal article" date="2013" name="Genome Announc.">
        <title>Draft Genome Sequence of the Cellulolytic, Mesophilic, Anaerobic Bacterium Clostridium termitidis Strain CT1112 (DSM 5398).</title>
        <authorList>
            <person name="Lal S."/>
            <person name="Ramachandran U."/>
            <person name="Zhang X."/>
            <person name="Munir R."/>
            <person name="Sparling R."/>
            <person name="Levin D.B."/>
        </authorList>
    </citation>
    <scope>NUCLEOTIDE SEQUENCE [LARGE SCALE GENOMIC DNA]</scope>
    <source>
        <strain evidence="1 2">CT1112</strain>
    </source>
</reference>
<dbReference type="SUPFAM" id="SSF56784">
    <property type="entry name" value="HAD-like"/>
    <property type="match status" value="1"/>
</dbReference>
<dbReference type="PRINTS" id="PR00413">
    <property type="entry name" value="HADHALOGNASE"/>
</dbReference>
<dbReference type="NCBIfam" id="TIGR01549">
    <property type="entry name" value="HAD-SF-IA-v1"/>
    <property type="match status" value="1"/>
</dbReference>
<dbReference type="PANTHER" id="PTHR43434">
    <property type="entry name" value="PHOSPHOGLYCOLATE PHOSPHATASE"/>
    <property type="match status" value="1"/>
</dbReference>
<dbReference type="InterPro" id="IPR036412">
    <property type="entry name" value="HAD-like_sf"/>
</dbReference>
<dbReference type="GO" id="GO:0008967">
    <property type="term" value="F:phosphoglycolate phosphatase activity"/>
    <property type="evidence" value="ECO:0007669"/>
    <property type="project" value="UniProtKB-EC"/>
</dbReference>
<sequence>MIKAVIFDFDGVLFNSREVQRKALNESYRLVVKNGQPSFEEFLSHSGDSIFNILKKMGLPEEMAGYYLGLIKENAGGVKIYDGINELLDQLRRDGFRLAICTGRDKKSTMQLIDMNSLNDYFDVIVCADDVLYPKPNPQILNQAVGQLDMVKESCVMIGDSCNDLICAKNAGVKSIAVGWGDTSEEVLKQQKPDFFVRSPEELYECIKGRELLLSVNY</sequence>
<dbReference type="GO" id="GO:0006281">
    <property type="term" value="P:DNA repair"/>
    <property type="evidence" value="ECO:0007669"/>
    <property type="project" value="TreeGrafter"/>
</dbReference>
<name>S0FLR7_RUMCE</name>
<dbReference type="InterPro" id="IPR041492">
    <property type="entry name" value="HAD_2"/>
</dbReference>
<keyword evidence="1" id="KW-0378">Hydrolase</keyword>
<protein>
    <submittedName>
        <fullName evidence="1">Haloacid dehalogenase domain protein hydrolase</fullName>
        <ecNumber evidence="1">3.1.3.18</ecNumber>
    </submittedName>
</protein>
<organism evidence="1 2">
    <name type="scientific">Ruminiclostridium cellobioparum subsp. termitidis CT1112</name>
    <dbReference type="NCBI Taxonomy" id="1195236"/>
    <lineage>
        <taxon>Bacteria</taxon>
        <taxon>Bacillati</taxon>
        <taxon>Bacillota</taxon>
        <taxon>Clostridia</taxon>
        <taxon>Eubacteriales</taxon>
        <taxon>Oscillospiraceae</taxon>
        <taxon>Ruminiclostridium</taxon>
    </lineage>
</organism>
<dbReference type="SFLD" id="SFLDG01129">
    <property type="entry name" value="C1.5:_HAD__Beta-PGM__Phosphata"/>
    <property type="match status" value="1"/>
</dbReference>
<dbReference type="EC" id="3.1.3.18" evidence="1"/>
<evidence type="ECO:0000313" key="1">
    <source>
        <dbReference type="EMBL" id="EMS69418.1"/>
    </source>
</evidence>
<proteinExistence type="predicted"/>
<dbReference type="EMBL" id="AORV01000066">
    <property type="protein sequence ID" value="EMS69418.1"/>
    <property type="molecule type" value="Genomic_DNA"/>
</dbReference>
<dbReference type="PATRIC" id="fig|1195236.3.peg.5165"/>
<dbReference type="AlphaFoldDB" id="S0FLR7"/>
<dbReference type="InterPro" id="IPR023198">
    <property type="entry name" value="PGP-like_dom2"/>
</dbReference>
<dbReference type="SFLD" id="SFLDS00003">
    <property type="entry name" value="Haloacid_Dehalogenase"/>
    <property type="match status" value="1"/>
</dbReference>
<keyword evidence="2" id="KW-1185">Reference proteome</keyword>
<dbReference type="Proteomes" id="UP000014155">
    <property type="component" value="Unassembled WGS sequence"/>
</dbReference>
<dbReference type="PANTHER" id="PTHR43434:SF1">
    <property type="entry name" value="PHOSPHOGLYCOLATE PHOSPHATASE"/>
    <property type="match status" value="1"/>
</dbReference>
<dbReference type="InterPro" id="IPR006439">
    <property type="entry name" value="HAD-SF_hydro_IA"/>
</dbReference>
<evidence type="ECO:0000313" key="2">
    <source>
        <dbReference type="Proteomes" id="UP000014155"/>
    </source>
</evidence>
<dbReference type="Gene3D" id="3.40.50.1000">
    <property type="entry name" value="HAD superfamily/HAD-like"/>
    <property type="match status" value="1"/>
</dbReference>
<dbReference type="RefSeq" id="WP_004630467.1">
    <property type="nucleotide sequence ID" value="NZ_AORV01000066.1"/>
</dbReference>